<accession>A0A6A7AG41</accession>
<feature type="region of interest" description="Disordered" evidence="2">
    <location>
        <begin position="547"/>
        <end position="569"/>
    </location>
</feature>
<gene>
    <name evidence="3" type="ORF">CC86DRAFT_82497</name>
</gene>
<evidence type="ECO:0000313" key="4">
    <source>
        <dbReference type="Proteomes" id="UP000799424"/>
    </source>
</evidence>
<dbReference type="Proteomes" id="UP000799424">
    <property type="component" value="Unassembled WGS sequence"/>
</dbReference>
<feature type="coiled-coil region" evidence="1">
    <location>
        <begin position="158"/>
        <end position="234"/>
    </location>
</feature>
<protein>
    <submittedName>
        <fullName evidence="3">Uncharacterized protein</fullName>
    </submittedName>
</protein>
<dbReference type="OrthoDB" id="7984201at2759"/>
<reference evidence="3" key="1">
    <citation type="journal article" date="2020" name="Stud. Mycol.">
        <title>101 Dothideomycetes genomes: a test case for predicting lifestyles and emergence of pathogens.</title>
        <authorList>
            <person name="Haridas S."/>
            <person name="Albert R."/>
            <person name="Binder M."/>
            <person name="Bloem J."/>
            <person name="Labutti K."/>
            <person name="Salamov A."/>
            <person name="Andreopoulos B."/>
            <person name="Baker S."/>
            <person name="Barry K."/>
            <person name="Bills G."/>
            <person name="Bluhm B."/>
            <person name="Cannon C."/>
            <person name="Castanera R."/>
            <person name="Culley D."/>
            <person name="Daum C."/>
            <person name="Ezra D."/>
            <person name="Gonzalez J."/>
            <person name="Henrissat B."/>
            <person name="Kuo A."/>
            <person name="Liang C."/>
            <person name="Lipzen A."/>
            <person name="Lutzoni F."/>
            <person name="Magnuson J."/>
            <person name="Mondo S."/>
            <person name="Nolan M."/>
            <person name="Ohm R."/>
            <person name="Pangilinan J."/>
            <person name="Park H.-J."/>
            <person name="Ramirez L."/>
            <person name="Alfaro M."/>
            <person name="Sun H."/>
            <person name="Tritt A."/>
            <person name="Yoshinaga Y."/>
            <person name="Zwiers L.-H."/>
            <person name="Turgeon B."/>
            <person name="Goodwin S."/>
            <person name="Spatafora J."/>
            <person name="Crous P."/>
            <person name="Grigoriev I."/>
        </authorList>
    </citation>
    <scope>NUCLEOTIDE SEQUENCE</scope>
    <source>
        <strain evidence="3">CBS 113818</strain>
    </source>
</reference>
<sequence>MAPLHAYVPSRALLRALSRPQTTRCPFAQPLTTPFLRGKRTRAAKMEKPDAPTSPKGITQLHKEAARLMKELEDPNYKSPPLTDEQMAKLPPIRWYERDLDTGRERLISEIVTVEDRKRSKEMEEMIEESGTNPDYDDAELNRRLMDSLISNPNFADMTDALEEIKSSIRSKEELEELDKQHEKAMEHAGERFEADLWTTTREALQELIDDPDAQEAKDDLQAVVDRMAEKKDTDDPEFQAILGTALTKLNDSPAFQKKMAAMDIEEKYAESEKEWADFESRIDDAIEEVDAIVTDRDCEAIEDESDLDKILEEIRDIVKVIGGNVQLKAQLDATLGVEPTAEDEVALDPEELVEELRKEVETKGATSIDLDSEEDVPAELQAKVDAIMQDPKLVEKVVYIRKLIAEQSLAPSNITSIAHEVAPDPSTLEPTRTAPVSQRIQTAISDPAHTAALSRLRVSLSPSFNISPALKSFNQAIELAYVGANDDIRRILWRSYQKARTLPTFLQGVSDEAWDILWYSQAVTWGSNQNRRHHLKVLLRDLKSLGRDGPPTHPSNLVKGGEGKVLDA</sequence>
<evidence type="ECO:0000256" key="2">
    <source>
        <dbReference type="SAM" id="MobiDB-lite"/>
    </source>
</evidence>
<name>A0A6A7AG41_9PLEO</name>
<keyword evidence="1" id="KW-0175">Coiled coil</keyword>
<dbReference type="EMBL" id="MU006217">
    <property type="protein sequence ID" value="KAF2831874.1"/>
    <property type="molecule type" value="Genomic_DNA"/>
</dbReference>
<dbReference type="AlphaFoldDB" id="A0A6A7AG41"/>
<organism evidence="3 4">
    <name type="scientific">Ophiobolus disseminans</name>
    <dbReference type="NCBI Taxonomy" id="1469910"/>
    <lineage>
        <taxon>Eukaryota</taxon>
        <taxon>Fungi</taxon>
        <taxon>Dikarya</taxon>
        <taxon>Ascomycota</taxon>
        <taxon>Pezizomycotina</taxon>
        <taxon>Dothideomycetes</taxon>
        <taxon>Pleosporomycetidae</taxon>
        <taxon>Pleosporales</taxon>
        <taxon>Pleosporineae</taxon>
        <taxon>Phaeosphaeriaceae</taxon>
        <taxon>Ophiobolus</taxon>
    </lineage>
</organism>
<evidence type="ECO:0000256" key="1">
    <source>
        <dbReference type="SAM" id="Coils"/>
    </source>
</evidence>
<keyword evidence="4" id="KW-1185">Reference proteome</keyword>
<evidence type="ECO:0000313" key="3">
    <source>
        <dbReference type="EMBL" id="KAF2831874.1"/>
    </source>
</evidence>
<proteinExistence type="predicted"/>